<comment type="similarity">
    <text evidence="1 2">Belongs to the complex I subunit 6 family.</text>
</comment>
<dbReference type="Pfam" id="PF00499">
    <property type="entry name" value="Oxidored_q3"/>
    <property type="match status" value="1"/>
</dbReference>
<dbReference type="Gene3D" id="1.20.120.1200">
    <property type="entry name" value="NADH-ubiquinone/plastoquinone oxidoreductase chain 6, subunit NuoJ"/>
    <property type="match status" value="1"/>
</dbReference>
<proteinExistence type="inferred from homology"/>
<name>A0A5K7S539_9BACT</name>
<dbReference type="Proteomes" id="UP001193389">
    <property type="component" value="Chromosome"/>
</dbReference>
<keyword evidence="2" id="KW-0812">Transmembrane</keyword>
<dbReference type="GO" id="GO:0005886">
    <property type="term" value="C:plasma membrane"/>
    <property type="evidence" value="ECO:0007669"/>
    <property type="project" value="UniProtKB-SubCell"/>
</dbReference>
<keyword evidence="2" id="KW-0520">NAD</keyword>
<dbReference type="InterPro" id="IPR001457">
    <property type="entry name" value="NADH_UbQ/plastoQ_OxRdtase_su6"/>
</dbReference>
<dbReference type="AlphaFoldDB" id="A0A5K7S539"/>
<keyword evidence="2" id="KW-0472">Membrane</keyword>
<keyword evidence="2" id="KW-0874">Quinone</keyword>
<dbReference type="KEGG" id="anf:AQPE_0740"/>
<dbReference type="InterPro" id="IPR042106">
    <property type="entry name" value="Nuo/plastoQ_OxRdtase_6_NuoJ"/>
</dbReference>
<evidence type="ECO:0000256" key="1">
    <source>
        <dbReference type="ARBA" id="ARBA00005698"/>
    </source>
</evidence>
<comment type="function">
    <text evidence="2">NDH-1 shuttles electrons from NADH, via FMN and iron-sulfur (Fe-S) centers, to quinones in the respiratory chain. Couples the redox reaction to proton translocation (for every two electrons transferred, four hydrogen ions are translocated across the cytoplasmic membrane), and thus conserves the redox energy in a proton gradient.</text>
</comment>
<dbReference type="PANTHER" id="PTHR33269:SF17">
    <property type="entry name" value="NADH-UBIQUINONE OXIDOREDUCTASE CHAIN 6"/>
    <property type="match status" value="1"/>
</dbReference>
<reference evidence="3" key="1">
    <citation type="journal article" date="2020" name="Int. J. Syst. Evol. Microbiol.">
        <title>Aquipluma nitroreducens gen. nov. sp. nov., a novel facultatively anaerobic bacterium isolated from a freshwater lake.</title>
        <authorList>
            <person name="Watanabe M."/>
            <person name="Kojima H."/>
            <person name="Fukui M."/>
        </authorList>
    </citation>
    <scope>NUCLEOTIDE SEQUENCE</scope>
    <source>
        <strain evidence="3">MeG22</strain>
    </source>
</reference>
<feature type="transmembrane region" description="Helical" evidence="2">
    <location>
        <begin position="52"/>
        <end position="74"/>
    </location>
</feature>
<evidence type="ECO:0000256" key="2">
    <source>
        <dbReference type="RuleBase" id="RU004429"/>
    </source>
</evidence>
<dbReference type="EMBL" id="AP018694">
    <property type="protein sequence ID" value="BBE16600.1"/>
    <property type="molecule type" value="Genomic_DNA"/>
</dbReference>
<dbReference type="GO" id="GO:0008137">
    <property type="term" value="F:NADH dehydrogenase (ubiquinone) activity"/>
    <property type="evidence" value="ECO:0007669"/>
    <property type="project" value="UniProtKB-UniRule"/>
</dbReference>
<feature type="transmembrane region" description="Helical" evidence="2">
    <location>
        <begin position="6"/>
        <end position="22"/>
    </location>
</feature>
<dbReference type="RefSeq" id="WP_318349661.1">
    <property type="nucleotide sequence ID" value="NZ_AP018694.1"/>
</dbReference>
<comment type="catalytic activity">
    <reaction evidence="2">
        <text>a quinone + NADH + 5 H(+)(in) = a quinol + NAD(+) + 4 H(+)(out)</text>
        <dbReference type="Rhea" id="RHEA:57888"/>
        <dbReference type="ChEBI" id="CHEBI:15378"/>
        <dbReference type="ChEBI" id="CHEBI:24646"/>
        <dbReference type="ChEBI" id="CHEBI:57540"/>
        <dbReference type="ChEBI" id="CHEBI:57945"/>
        <dbReference type="ChEBI" id="CHEBI:132124"/>
    </reaction>
</comment>
<sequence>MTFLFYLLSAIMVISALMVISTRSPINSVLSLIVCFIAMAGHYILLNAQFLAVVHLIVYTGAIMVLFLFVIMLLNLNKVTIPTKTSVTRISAVITGGLFFLVMVAATRLTFEIHPRYPFTNQIGLVSEVGKTLFKEFLLPFEVSSVLFISAMIGAVMFGKKDETKKL</sequence>
<feature type="transmembrane region" description="Helical" evidence="2">
    <location>
        <begin position="86"/>
        <end position="106"/>
    </location>
</feature>
<feature type="transmembrane region" description="Helical" evidence="2">
    <location>
        <begin position="137"/>
        <end position="158"/>
    </location>
</feature>
<comment type="subcellular location">
    <subcellularLocation>
        <location evidence="2">Cell membrane</location>
        <topology evidence="2">Multi-pass membrane protein</topology>
    </subcellularLocation>
</comment>
<keyword evidence="2" id="KW-1003">Cell membrane</keyword>
<evidence type="ECO:0000313" key="3">
    <source>
        <dbReference type="EMBL" id="BBE16600.1"/>
    </source>
</evidence>
<feature type="transmembrane region" description="Helical" evidence="2">
    <location>
        <begin position="29"/>
        <end position="46"/>
    </location>
</feature>
<organism evidence="3 4">
    <name type="scientific">Aquipluma nitroreducens</name>
    <dbReference type="NCBI Taxonomy" id="2010828"/>
    <lineage>
        <taxon>Bacteria</taxon>
        <taxon>Pseudomonadati</taxon>
        <taxon>Bacteroidota</taxon>
        <taxon>Bacteroidia</taxon>
        <taxon>Marinilabiliales</taxon>
        <taxon>Prolixibacteraceae</taxon>
        <taxon>Aquipluma</taxon>
    </lineage>
</organism>
<keyword evidence="4" id="KW-1185">Reference proteome</keyword>
<gene>
    <name evidence="3" type="ORF">AQPE_0740</name>
</gene>
<dbReference type="GO" id="GO:0048038">
    <property type="term" value="F:quinone binding"/>
    <property type="evidence" value="ECO:0007669"/>
    <property type="project" value="UniProtKB-UniRule"/>
</dbReference>
<protein>
    <recommendedName>
        <fullName evidence="2">NADH-quinone oxidoreductase subunit J</fullName>
        <ecNumber evidence="2">7.1.1.-</ecNumber>
    </recommendedName>
</protein>
<dbReference type="EC" id="7.1.1.-" evidence="2"/>
<keyword evidence="2" id="KW-1133">Transmembrane helix</keyword>
<accession>A0A5K7S539</accession>
<evidence type="ECO:0000313" key="4">
    <source>
        <dbReference type="Proteomes" id="UP001193389"/>
    </source>
</evidence>
<dbReference type="PANTHER" id="PTHR33269">
    <property type="entry name" value="NADH-UBIQUINONE OXIDOREDUCTASE CHAIN 6"/>
    <property type="match status" value="1"/>
</dbReference>